<evidence type="ECO:0000313" key="2">
    <source>
        <dbReference type="EMBL" id="GHP12502.1"/>
    </source>
</evidence>
<feature type="compositionally biased region" description="Low complexity" evidence="1">
    <location>
        <begin position="787"/>
        <end position="805"/>
    </location>
</feature>
<dbReference type="InterPro" id="IPR001680">
    <property type="entry name" value="WD40_rpt"/>
</dbReference>
<feature type="compositionally biased region" description="Basic and acidic residues" evidence="1">
    <location>
        <begin position="687"/>
        <end position="701"/>
    </location>
</feature>
<keyword evidence="3" id="KW-1185">Reference proteome</keyword>
<feature type="compositionally biased region" description="Low complexity" evidence="1">
    <location>
        <begin position="625"/>
        <end position="638"/>
    </location>
</feature>
<dbReference type="AlphaFoldDB" id="A0A830HZ17"/>
<evidence type="ECO:0000313" key="3">
    <source>
        <dbReference type="Proteomes" id="UP000660262"/>
    </source>
</evidence>
<dbReference type="SMART" id="SM00320">
    <property type="entry name" value="WD40"/>
    <property type="match status" value="2"/>
</dbReference>
<accession>A0A830HZ17</accession>
<reference evidence="2" key="1">
    <citation type="submission" date="2020-10" db="EMBL/GenBank/DDBJ databases">
        <title>Unveiling of a novel bifunctional photoreceptor, Dualchrome1, isolated from a cosmopolitan green alga.</title>
        <authorList>
            <person name="Suzuki S."/>
            <person name="Kawachi M."/>
        </authorList>
    </citation>
    <scope>NUCLEOTIDE SEQUENCE</scope>
    <source>
        <strain evidence="2">NIES 2893</strain>
    </source>
</reference>
<dbReference type="Proteomes" id="UP000660262">
    <property type="component" value="Unassembled WGS sequence"/>
</dbReference>
<feature type="compositionally biased region" description="Acidic residues" evidence="1">
    <location>
        <begin position="586"/>
        <end position="614"/>
    </location>
</feature>
<sequence length="950" mass="98780">MPELTLERVPHVNLGEQLEPAYASLLSSSWRAVACAWDPLDASVALVAEASGAVRTMRVGPTGAATIALFALTRRRMLDRGKAAYAEPSTAVIVEPTTQDESFAWGNVPARPWAQLAYLPSASHAASSKSAPVVFYQAGSNKLLLATLPAGVDARASALENEKSWSTVYCFARHPFRLTGFAVSPAASRVATSCEDGSIRVYRTSDAVHVASAPTSIVPLPAGGLRPACTTCLAFAGERAFVAGTEGGAMRLWALPSDTTQTAQPDAFAMAWGAHAGDRASAALAPPPQLNQGTSAPHPVEGRPNCAALASFLDDASVGAISCVAAFEGDSDSAAHVARADSRAADGSLLAALRHGERAPAVAAGACRLVAAGTSGGILHAWMFLPPSAGKTPLVSEAKWKQVCVAHQARGHGLTSVAFAPSGSALAAASLSGGGCHGGVVRLYDTRSWRVARAYDVTSAVVSASFRIISTSSTSGFADSLSTAMPWSAPAQRKADHSDTLLVCGQTSRPRLVEGARLMCTALSEQPGWARDGGVFALNEDGYSLEFAQTRFEQLEVEDASGAMDTYDLRSPAPPRSRSRMHRDDNEDEEEDEDEGDEGDDGDDEVAEEEDGEETHEVTQMVKGTPSQRSSAATAAARGTRDLPFMPRLAAMRGMSAEQATAIHEETRAAAAQLLTPPRTKPPSVPKSEKPAHSAHDHSAEMHGLPRSSNAPATAMEKEDVTYVAAAAATAEEEEEVNPPLVRTTSADSTAPRGAPPPAPMSRASVSGGKRKSSAPRPRAALPPTPAAAVHPPRRAAASEAGAALAEPAPGAATAALARRVAHAEAALRNEAPRAPSAPSEEIIRAAATAATTRRRAEMAYDSTALPAIADPTDCPVSKPKVISKQLHPRWTAKYVAQSAPRAPRLRDANLYGRSTRSPVVNTCEAAPIAPPPAGSAGIADAARTMLLGM</sequence>
<dbReference type="Pfam" id="PF00400">
    <property type="entry name" value="WD40"/>
    <property type="match status" value="1"/>
</dbReference>
<dbReference type="EMBL" id="BNJQ01000042">
    <property type="protein sequence ID" value="GHP12502.1"/>
    <property type="molecule type" value="Genomic_DNA"/>
</dbReference>
<name>A0A830HZ17_9CHLO</name>
<dbReference type="Gene3D" id="2.130.10.10">
    <property type="entry name" value="YVTN repeat-like/Quinoprotein amine dehydrogenase"/>
    <property type="match status" value="2"/>
</dbReference>
<dbReference type="InterPro" id="IPR036322">
    <property type="entry name" value="WD40_repeat_dom_sf"/>
</dbReference>
<dbReference type="InterPro" id="IPR015943">
    <property type="entry name" value="WD40/YVTN_repeat-like_dom_sf"/>
</dbReference>
<comment type="caution">
    <text evidence="2">The sequence shown here is derived from an EMBL/GenBank/DDBJ whole genome shotgun (WGS) entry which is preliminary data.</text>
</comment>
<evidence type="ECO:0000256" key="1">
    <source>
        <dbReference type="SAM" id="MobiDB-lite"/>
    </source>
</evidence>
<feature type="region of interest" description="Disordered" evidence="1">
    <location>
        <begin position="563"/>
        <end position="642"/>
    </location>
</feature>
<gene>
    <name evidence="2" type="ORF">PPROV_001123000</name>
</gene>
<organism evidence="2 3">
    <name type="scientific">Pycnococcus provasolii</name>
    <dbReference type="NCBI Taxonomy" id="41880"/>
    <lineage>
        <taxon>Eukaryota</taxon>
        <taxon>Viridiplantae</taxon>
        <taxon>Chlorophyta</taxon>
        <taxon>Pseudoscourfieldiophyceae</taxon>
        <taxon>Pseudoscourfieldiales</taxon>
        <taxon>Pycnococcaceae</taxon>
        <taxon>Pycnococcus</taxon>
    </lineage>
</organism>
<proteinExistence type="predicted"/>
<feature type="region of interest" description="Disordered" evidence="1">
    <location>
        <begin position="669"/>
        <end position="805"/>
    </location>
</feature>
<protein>
    <submittedName>
        <fullName evidence="2">Uncharacterized protein</fullName>
    </submittedName>
</protein>
<dbReference type="SUPFAM" id="SSF50978">
    <property type="entry name" value="WD40 repeat-like"/>
    <property type="match status" value="1"/>
</dbReference>